<gene>
    <name evidence="5" type="ORF">CAPTEDRAFT_127413</name>
</gene>
<dbReference type="PROSITE" id="PS50207">
    <property type="entry name" value="CASPASE_P10"/>
    <property type="match status" value="1"/>
</dbReference>
<dbReference type="OrthoDB" id="6093024at2759"/>
<proteinExistence type="inferred from homology"/>
<dbReference type="InterPro" id="IPR029030">
    <property type="entry name" value="Caspase-like_dom_sf"/>
</dbReference>
<dbReference type="InterPro" id="IPR015917">
    <property type="entry name" value="Pept_C14A"/>
</dbReference>
<feature type="domain" description="Caspase family p10" evidence="3">
    <location>
        <begin position="167"/>
        <end position="204"/>
    </location>
</feature>
<dbReference type="GO" id="GO:0006508">
    <property type="term" value="P:proteolysis"/>
    <property type="evidence" value="ECO:0007669"/>
    <property type="project" value="InterPro"/>
</dbReference>
<dbReference type="HOGENOM" id="CLU_036904_2_2_1"/>
<dbReference type="PANTHER" id="PTHR47901:SF3">
    <property type="entry name" value="CASPASE-1"/>
    <property type="match status" value="1"/>
</dbReference>
<evidence type="ECO:0008006" key="6">
    <source>
        <dbReference type="Google" id="ProtNLM"/>
    </source>
</evidence>
<evidence type="ECO:0000313" key="5">
    <source>
        <dbReference type="EMBL" id="ELU17400.1"/>
    </source>
</evidence>
<dbReference type="GO" id="GO:0004197">
    <property type="term" value="F:cysteine-type endopeptidase activity"/>
    <property type="evidence" value="ECO:0007669"/>
    <property type="project" value="InterPro"/>
</dbReference>
<dbReference type="Pfam" id="PF00656">
    <property type="entry name" value="Peptidase_C14"/>
    <property type="match status" value="1"/>
</dbReference>
<dbReference type="SMART" id="SM00115">
    <property type="entry name" value="CASc"/>
    <property type="match status" value="1"/>
</dbReference>
<dbReference type="Gene3D" id="3.40.50.1460">
    <property type="match status" value="1"/>
</dbReference>
<dbReference type="OMA" id="RTINNEC"/>
<reference evidence="5" key="1">
    <citation type="journal article" date="2013" name="Nature">
        <title>Insights into bilaterian evolution from three spiralian genomes.</title>
        <authorList>
            <person name="Simakov O."/>
            <person name="Marletaz F."/>
            <person name="Cho S.J."/>
            <person name="Edsinger-Gonzales E."/>
            <person name="Havlak P."/>
            <person name="Hellsten U."/>
            <person name="Kuo D.H."/>
            <person name="Larsson T."/>
            <person name="Lv J."/>
            <person name="Arendt D."/>
            <person name="Savage R."/>
            <person name="Osoegawa K."/>
            <person name="de Jong P."/>
            <person name="Grimwood J."/>
            <person name="Chapman J.A."/>
            <person name="Shapiro H."/>
            <person name="Aerts A."/>
            <person name="Otillar R.P."/>
            <person name="Terry A.Y."/>
            <person name="Boore J.L."/>
            <person name="Grigoriev I.V."/>
            <person name="Lindberg D.R."/>
            <person name="Seaver E.C."/>
            <person name="Weisblat D.A."/>
            <person name="Putnam N.H."/>
            <person name="Rokhsar D.S."/>
        </authorList>
    </citation>
    <scope>NUCLEOTIDE SEQUENCE</scope>
    <source>
        <strain evidence="5">I ESC-2004</strain>
    </source>
</reference>
<sequence>LFQAYDTKRPSRGHMLIFNNSEFSPSSGYSSRIGSEKDTENLTSTFQNFGFVVTKCENKTMKQCLEKFHQEAVSDPLCSSVVIVLASHGRRDKRGIIASDGGVFDLDWVICRFCRDCAKALAGKPKMIILQCCRGSQCPIIEYLCITSWSVYTKTHPMSPDVLMLSGNVSWRDRESGSWFIQAICEIFREYSPKEHVMDMLIKV</sequence>
<dbReference type="InterPro" id="IPR002398">
    <property type="entry name" value="Pept_C14"/>
</dbReference>
<evidence type="ECO:0000259" key="4">
    <source>
        <dbReference type="PROSITE" id="PS50208"/>
    </source>
</evidence>
<accession>R7VL85</accession>
<dbReference type="STRING" id="283909.R7VL85"/>
<protein>
    <recommendedName>
        <fullName evidence="6">Caspase family p20 domain-containing protein</fullName>
    </recommendedName>
</protein>
<dbReference type="AlphaFoldDB" id="R7VL85"/>
<dbReference type="PANTHER" id="PTHR47901">
    <property type="entry name" value="CASPASE RECRUITMENT DOMAIN-CONTAINING PROTEIN 18"/>
    <property type="match status" value="1"/>
</dbReference>
<dbReference type="PRINTS" id="PR00376">
    <property type="entry name" value="IL1BCENZYME"/>
</dbReference>
<dbReference type="GO" id="GO:0072557">
    <property type="term" value="C:IPAF inflammasome complex"/>
    <property type="evidence" value="ECO:0007669"/>
    <property type="project" value="TreeGrafter"/>
</dbReference>
<dbReference type="PROSITE" id="PS50208">
    <property type="entry name" value="CASPASE_P20"/>
    <property type="match status" value="1"/>
</dbReference>
<evidence type="ECO:0000256" key="1">
    <source>
        <dbReference type="ARBA" id="ARBA00010134"/>
    </source>
</evidence>
<dbReference type="GO" id="GO:0097169">
    <property type="term" value="C:AIM2 inflammasome complex"/>
    <property type="evidence" value="ECO:0007669"/>
    <property type="project" value="TreeGrafter"/>
</dbReference>
<organism evidence="5">
    <name type="scientific">Capitella teleta</name>
    <name type="common">Polychaete worm</name>
    <dbReference type="NCBI Taxonomy" id="283909"/>
    <lineage>
        <taxon>Eukaryota</taxon>
        <taxon>Metazoa</taxon>
        <taxon>Spiralia</taxon>
        <taxon>Lophotrochozoa</taxon>
        <taxon>Annelida</taxon>
        <taxon>Polychaeta</taxon>
        <taxon>Sedentaria</taxon>
        <taxon>Scolecida</taxon>
        <taxon>Capitellidae</taxon>
        <taxon>Capitella</taxon>
    </lineage>
</organism>
<evidence type="ECO:0000259" key="3">
    <source>
        <dbReference type="PROSITE" id="PS50207"/>
    </source>
</evidence>
<dbReference type="EMBL" id="KB292507">
    <property type="protein sequence ID" value="ELU17400.1"/>
    <property type="molecule type" value="Genomic_DNA"/>
</dbReference>
<dbReference type="InterPro" id="IPR011600">
    <property type="entry name" value="Pept_C14_caspase"/>
</dbReference>
<name>R7VL85_CAPTE</name>
<comment type="similarity">
    <text evidence="1 2">Belongs to the peptidase C14A family.</text>
</comment>
<dbReference type="InterPro" id="IPR002138">
    <property type="entry name" value="Pept_C14_p10"/>
</dbReference>
<dbReference type="InterPro" id="IPR001309">
    <property type="entry name" value="Pept_C14_p20"/>
</dbReference>
<dbReference type="SUPFAM" id="SSF52129">
    <property type="entry name" value="Caspase-like"/>
    <property type="match status" value="1"/>
</dbReference>
<dbReference type="GO" id="GO:0072559">
    <property type="term" value="C:NLRP3 inflammasome complex"/>
    <property type="evidence" value="ECO:0007669"/>
    <property type="project" value="TreeGrafter"/>
</dbReference>
<feature type="domain" description="Caspase family p20" evidence="4">
    <location>
        <begin position="11"/>
        <end position="137"/>
    </location>
</feature>
<feature type="non-terminal residue" evidence="5">
    <location>
        <position position="1"/>
    </location>
</feature>
<evidence type="ECO:0000256" key="2">
    <source>
        <dbReference type="RuleBase" id="RU003971"/>
    </source>
</evidence>